<dbReference type="SUPFAM" id="SSF53756">
    <property type="entry name" value="UDP-Glycosyltransferase/glycogen phosphorylase"/>
    <property type="match status" value="1"/>
</dbReference>
<gene>
    <name evidence="2" type="ORF">DW228_15520</name>
</gene>
<organism evidence="2 3">
    <name type="scientific">Bacteroides fragilis</name>
    <dbReference type="NCBI Taxonomy" id="817"/>
    <lineage>
        <taxon>Bacteria</taxon>
        <taxon>Pseudomonadati</taxon>
        <taxon>Bacteroidota</taxon>
        <taxon>Bacteroidia</taxon>
        <taxon>Bacteroidales</taxon>
        <taxon>Bacteroidaceae</taxon>
        <taxon>Bacteroides</taxon>
    </lineage>
</organism>
<dbReference type="GO" id="GO:0016740">
    <property type="term" value="F:transferase activity"/>
    <property type="evidence" value="ECO:0007669"/>
    <property type="project" value="UniProtKB-KW"/>
</dbReference>
<keyword evidence="1" id="KW-0812">Transmembrane</keyword>
<comment type="caution">
    <text evidence="2">The sequence shown here is derived from an EMBL/GenBank/DDBJ whole genome shotgun (WGS) entry which is preliminary data.</text>
</comment>
<accession>A0A396BRR0</accession>
<keyword evidence="1" id="KW-0472">Membrane</keyword>
<evidence type="ECO:0000256" key="1">
    <source>
        <dbReference type="SAM" id="Phobius"/>
    </source>
</evidence>
<dbReference type="Proteomes" id="UP000266644">
    <property type="component" value="Unassembled WGS sequence"/>
</dbReference>
<sequence>MKRILIFDTELSGHHLEYIHHLYLLALRSKDCYVFCVPDKINQIKNYLNWEMKENISFVFLTEQEINRCRNNMLISSFRKSVLLREKVKKVRATDVFLISLIGFLPFIPFVLYGTKIHGIIYQIYLYRWSISTCYQRILDVVKYIILSKFKCFKAVYILNDRLSCKLLNRIYSTDKFKCLPDPFVPITYKGIDKIYRSMLGINKSEAVYLHIGDMRRRKGTLEILDSIKYLDHNVSVNTCFIFAGRISDEIKSDFYKKYDECKSDVHIIVYDQFCEYAFFASLCLISDYLLIPYKFVGQSSGMAGYASLFKIPLIGPNKGLIGKLITKYKLGYALSDVDALGIANFINDDKKDRFTVSDLYLKENNVDSFISAIGGNF</sequence>
<dbReference type="EMBL" id="QRJE01000025">
    <property type="protein sequence ID" value="RHH09123.1"/>
    <property type="molecule type" value="Genomic_DNA"/>
</dbReference>
<dbReference type="Gene3D" id="3.40.50.2000">
    <property type="entry name" value="Glycogen Phosphorylase B"/>
    <property type="match status" value="1"/>
</dbReference>
<evidence type="ECO:0000313" key="2">
    <source>
        <dbReference type="EMBL" id="RHH09123.1"/>
    </source>
</evidence>
<name>A0A396BRR0_BACFG</name>
<evidence type="ECO:0000313" key="3">
    <source>
        <dbReference type="Proteomes" id="UP000266644"/>
    </source>
</evidence>
<keyword evidence="1" id="KW-1133">Transmembrane helix</keyword>
<feature type="transmembrane region" description="Helical" evidence="1">
    <location>
        <begin position="96"/>
        <end position="114"/>
    </location>
</feature>
<proteinExistence type="predicted"/>
<reference evidence="2 3" key="1">
    <citation type="submission" date="2018-08" db="EMBL/GenBank/DDBJ databases">
        <title>A genome reference for cultivated species of the human gut microbiota.</title>
        <authorList>
            <person name="Zou Y."/>
            <person name="Xue W."/>
            <person name="Luo G."/>
        </authorList>
    </citation>
    <scope>NUCLEOTIDE SEQUENCE [LARGE SCALE GENOMIC DNA]</scope>
    <source>
        <strain evidence="2 3">AM18-6</strain>
    </source>
</reference>
<protein>
    <submittedName>
        <fullName evidence="2">Glycosyltransferase family 1 protein</fullName>
    </submittedName>
</protein>
<dbReference type="RefSeq" id="WP_122330456.1">
    <property type="nucleotide sequence ID" value="NZ_JAGJHG010000004.1"/>
</dbReference>
<keyword evidence="2" id="KW-0808">Transferase</keyword>
<dbReference type="AlphaFoldDB" id="A0A396BRR0"/>